<keyword evidence="3 7" id="KW-0378">Hydrolase</keyword>
<evidence type="ECO:0000256" key="2">
    <source>
        <dbReference type="ARBA" id="ARBA00012601"/>
    </source>
</evidence>
<dbReference type="PROSITE" id="PS51318">
    <property type="entry name" value="TAT"/>
    <property type="match status" value="1"/>
</dbReference>
<dbReference type="GO" id="GO:0016787">
    <property type="term" value="F:hydrolase activity"/>
    <property type="evidence" value="ECO:0007669"/>
    <property type="project" value="UniProtKB-KW"/>
</dbReference>
<dbReference type="EMBL" id="JBHRSB010000003">
    <property type="protein sequence ID" value="MFC3000819.1"/>
    <property type="molecule type" value="Genomic_DNA"/>
</dbReference>
<keyword evidence="6" id="KW-0624">Polysaccharide degradation</keyword>
<name>A0ABV7BVV6_9PROT</name>
<dbReference type="InterPro" id="IPR002037">
    <property type="entry name" value="Glyco_hydro_8"/>
</dbReference>
<evidence type="ECO:0000256" key="4">
    <source>
        <dbReference type="ARBA" id="ARBA00023001"/>
    </source>
</evidence>
<comment type="catalytic activity">
    <reaction evidence="1">
        <text>Endohydrolysis of (1-&gt;4)-beta-D-glucosidic linkages in cellulose, lichenin and cereal beta-D-glucans.</text>
        <dbReference type="EC" id="3.2.1.4"/>
    </reaction>
</comment>
<dbReference type="RefSeq" id="WP_216836886.1">
    <property type="nucleotide sequence ID" value="NZ_JAFNJS010000003.1"/>
</dbReference>
<organism evidence="7 8">
    <name type="scientific">Falsiroseomonas tokyonensis</name>
    <dbReference type="NCBI Taxonomy" id="430521"/>
    <lineage>
        <taxon>Bacteria</taxon>
        <taxon>Pseudomonadati</taxon>
        <taxon>Pseudomonadota</taxon>
        <taxon>Alphaproteobacteria</taxon>
        <taxon>Acetobacterales</taxon>
        <taxon>Roseomonadaceae</taxon>
        <taxon>Falsiroseomonas</taxon>
    </lineage>
</organism>
<evidence type="ECO:0000256" key="3">
    <source>
        <dbReference type="ARBA" id="ARBA00022801"/>
    </source>
</evidence>
<evidence type="ECO:0000313" key="7">
    <source>
        <dbReference type="EMBL" id="MFC3000819.1"/>
    </source>
</evidence>
<keyword evidence="4" id="KW-0136">Cellulose degradation</keyword>
<evidence type="ECO:0000256" key="5">
    <source>
        <dbReference type="ARBA" id="ARBA00023295"/>
    </source>
</evidence>
<proteinExistence type="predicted"/>
<dbReference type="Pfam" id="PF01270">
    <property type="entry name" value="Glyco_hydro_8"/>
    <property type="match status" value="1"/>
</dbReference>
<dbReference type="InterPro" id="IPR006311">
    <property type="entry name" value="TAT_signal"/>
</dbReference>
<reference evidence="8" key="1">
    <citation type="journal article" date="2019" name="Int. J. Syst. Evol. Microbiol.">
        <title>The Global Catalogue of Microorganisms (GCM) 10K type strain sequencing project: providing services to taxonomists for standard genome sequencing and annotation.</title>
        <authorList>
            <consortium name="The Broad Institute Genomics Platform"/>
            <consortium name="The Broad Institute Genome Sequencing Center for Infectious Disease"/>
            <person name="Wu L."/>
            <person name="Ma J."/>
        </authorList>
    </citation>
    <scope>NUCLEOTIDE SEQUENCE [LARGE SCALE GENOMIC DNA]</scope>
    <source>
        <strain evidence="8">CGMCC 1.16855</strain>
    </source>
</reference>
<evidence type="ECO:0000256" key="1">
    <source>
        <dbReference type="ARBA" id="ARBA00000966"/>
    </source>
</evidence>
<evidence type="ECO:0000256" key="6">
    <source>
        <dbReference type="ARBA" id="ARBA00023326"/>
    </source>
</evidence>
<keyword evidence="8" id="KW-1185">Reference proteome</keyword>
<sequence length="406" mass="43758">MMHSISPKPALQAADRGRLGRRQLLAVGLGAGLGTCLAGLPRPAAAAAVIGDWLDFRRRYLDADGRVRDTGNGGISHSEGQGAGLLFAVRFDDRPSFERILAWTRAVLRRPDDQLLAWAYRPGAPIPVPDMNNASDGDLLVAWALAEAADRWGRPDYRALATEMARDLLRRVVLQQGDTTLLLPGAEGFLKPDHVVVNPSYYITPALRALARLQPAPQWRELEEDGLALLDQARFGRWRLPADWVAVSRGSARPTPAQGWPARFSYDAMRVPLNLAWGGHAQAPALRAAVDFWLDPAHAAPPAWVDLRSHAMAPYPGDSGQRAILQLASATIAGRGRPEALPSVAEATAYYPALLTLQARIAWAERGLTEGACGSGAMLMTQAPSAEAGRGGWLRSIWPAALRIGG</sequence>
<dbReference type="EC" id="3.2.1.4" evidence="2"/>
<gene>
    <name evidence="7" type="ORF">ACFOD3_13010</name>
</gene>
<protein>
    <recommendedName>
        <fullName evidence="2">cellulase</fullName>
        <ecNumber evidence="2">3.2.1.4</ecNumber>
    </recommendedName>
</protein>
<accession>A0ABV7BVV6</accession>
<keyword evidence="6" id="KW-0119">Carbohydrate metabolism</keyword>
<comment type="caution">
    <text evidence="7">The sequence shown here is derived from an EMBL/GenBank/DDBJ whole genome shotgun (WGS) entry which is preliminary data.</text>
</comment>
<evidence type="ECO:0000313" key="8">
    <source>
        <dbReference type="Proteomes" id="UP001595420"/>
    </source>
</evidence>
<dbReference type="Proteomes" id="UP001595420">
    <property type="component" value="Unassembled WGS sequence"/>
</dbReference>
<keyword evidence="5" id="KW-0326">Glycosidase</keyword>